<organism evidence="1 2">
    <name type="scientific">Macroventuria anomochaeta</name>
    <dbReference type="NCBI Taxonomy" id="301207"/>
    <lineage>
        <taxon>Eukaryota</taxon>
        <taxon>Fungi</taxon>
        <taxon>Dikarya</taxon>
        <taxon>Ascomycota</taxon>
        <taxon>Pezizomycotina</taxon>
        <taxon>Dothideomycetes</taxon>
        <taxon>Pleosporomycetidae</taxon>
        <taxon>Pleosporales</taxon>
        <taxon>Pleosporineae</taxon>
        <taxon>Didymellaceae</taxon>
        <taxon>Macroventuria</taxon>
    </lineage>
</organism>
<protein>
    <submittedName>
        <fullName evidence="1">Uncharacterized protein</fullName>
    </submittedName>
</protein>
<accession>A0ACB6SGI1</accession>
<comment type="caution">
    <text evidence="1">The sequence shown here is derived from an EMBL/GenBank/DDBJ whole genome shotgun (WGS) entry which is preliminary data.</text>
</comment>
<reference evidence="1" key="1">
    <citation type="journal article" date="2020" name="Stud. Mycol.">
        <title>101 Dothideomycetes genomes: a test case for predicting lifestyles and emergence of pathogens.</title>
        <authorList>
            <person name="Haridas S."/>
            <person name="Albert R."/>
            <person name="Binder M."/>
            <person name="Bloem J."/>
            <person name="Labutti K."/>
            <person name="Salamov A."/>
            <person name="Andreopoulos B."/>
            <person name="Baker S."/>
            <person name="Barry K."/>
            <person name="Bills G."/>
            <person name="Bluhm B."/>
            <person name="Cannon C."/>
            <person name="Castanera R."/>
            <person name="Culley D."/>
            <person name="Daum C."/>
            <person name="Ezra D."/>
            <person name="Gonzalez J."/>
            <person name="Henrissat B."/>
            <person name="Kuo A."/>
            <person name="Liang C."/>
            <person name="Lipzen A."/>
            <person name="Lutzoni F."/>
            <person name="Magnuson J."/>
            <person name="Mondo S."/>
            <person name="Nolan M."/>
            <person name="Ohm R."/>
            <person name="Pangilinan J."/>
            <person name="Park H.-J."/>
            <person name="Ramirez L."/>
            <person name="Alfaro M."/>
            <person name="Sun H."/>
            <person name="Tritt A."/>
            <person name="Yoshinaga Y."/>
            <person name="Zwiers L.-H."/>
            <person name="Turgeon B."/>
            <person name="Goodwin S."/>
            <person name="Spatafora J."/>
            <person name="Crous P."/>
            <person name="Grigoriev I."/>
        </authorList>
    </citation>
    <scope>NUCLEOTIDE SEQUENCE</scope>
    <source>
        <strain evidence="1">CBS 525.71</strain>
    </source>
</reference>
<keyword evidence="2" id="KW-1185">Reference proteome</keyword>
<gene>
    <name evidence="1" type="ORF">BU25DRAFT_453799</name>
</gene>
<name>A0ACB6SGI1_9PLEO</name>
<sequence>MQALGGLLLEIMLESKYFPDDRQDVIPSLKELLRQLRIMRVNNGMAVRTYFSLLGLTKKLASTTKFDITDLINED</sequence>
<dbReference type="Proteomes" id="UP000799754">
    <property type="component" value="Unassembled WGS sequence"/>
</dbReference>
<dbReference type="EMBL" id="MU006702">
    <property type="protein sequence ID" value="KAF2632592.1"/>
    <property type="molecule type" value="Genomic_DNA"/>
</dbReference>
<proteinExistence type="predicted"/>
<evidence type="ECO:0000313" key="2">
    <source>
        <dbReference type="Proteomes" id="UP000799754"/>
    </source>
</evidence>
<evidence type="ECO:0000313" key="1">
    <source>
        <dbReference type="EMBL" id="KAF2632592.1"/>
    </source>
</evidence>